<evidence type="ECO:0000313" key="2">
    <source>
        <dbReference type="Proteomes" id="UP000075635"/>
    </source>
</evidence>
<evidence type="ECO:0000313" key="1">
    <source>
        <dbReference type="EMBL" id="KYF92551.1"/>
    </source>
</evidence>
<sequence>MAPWFQGMSGGTCVGDSGGPVLLGDVDAGSHALASDRSGAGGELACRVDVDVDTEESPGPAGQFVE</sequence>
<proteinExistence type="predicted"/>
<accession>A0A150SJH4</accession>
<organism evidence="1 2">
    <name type="scientific">Sorangium cellulosum</name>
    <name type="common">Polyangium cellulosum</name>
    <dbReference type="NCBI Taxonomy" id="56"/>
    <lineage>
        <taxon>Bacteria</taxon>
        <taxon>Pseudomonadati</taxon>
        <taxon>Myxococcota</taxon>
        <taxon>Polyangia</taxon>
        <taxon>Polyangiales</taxon>
        <taxon>Polyangiaceae</taxon>
        <taxon>Sorangium</taxon>
    </lineage>
</organism>
<dbReference type="EMBL" id="JEMB01000904">
    <property type="protein sequence ID" value="KYF92551.1"/>
    <property type="molecule type" value="Genomic_DNA"/>
</dbReference>
<dbReference type="AlphaFoldDB" id="A0A150SJH4"/>
<gene>
    <name evidence="1" type="ORF">BE17_46955</name>
</gene>
<reference evidence="1 2" key="1">
    <citation type="submission" date="2014-02" db="EMBL/GenBank/DDBJ databases">
        <title>The small core and large imbalanced accessory genome model reveals a collaborative survival strategy of Sorangium cellulosum strains in nature.</title>
        <authorList>
            <person name="Han K."/>
            <person name="Peng R."/>
            <person name="Blom J."/>
            <person name="Li Y.-Z."/>
        </authorList>
    </citation>
    <scope>NUCLEOTIDE SEQUENCE [LARGE SCALE GENOMIC DNA]</scope>
    <source>
        <strain evidence="1 2">So0011-07</strain>
    </source>
</reference>
<name>A0A150SJH4_SORCE</name>
<comment type="caution">
    <text evidence="1">The sequence shown here is derived from an EMBL/GenBank/DDBJ whole genome shotgun (WGS) entry which is preliminary data.</text>
</comment>
<protein>
    <submittedName>
        <fullName evidence="1">Uncharacterized protein</fullName>
    </submittedName>
</protein>
<dbReference type="Proteomes" id="UP000075635">
    <property type="component" value="Unassembled WGS sequence"/>
</dbReference>